<evidence type="ECO:0000256" key="9">
    <source>
        <dbReference type="ARBA" id="ARBA00070533"/>
    </source>
</evidence>
<protein>
    <recommendedName>
        <fullName evidence="9">Splicing factor 3B subunit 4</fullName>
    </recommendedName>
</protein>
<evidence type="ECO:0000256" key="8">
    <source>
        <dbReference type="ARBA" id="ARBA00023242"/>
    </source>
</evidence>
<dbReference type="FunFam" id="3.30.70.330:FF:000059">
    <property type="entry name" value="splicing factor 3B subunit 4"/>
    <property type="match status" value="1"/>
</dbReference>
<dbReference type="FunFam" id="3.30.70.330:FF:000505">
    <property type="entry name" value="Splicing factor 3B subunit 4"/>
    <property type="match status" value="1"/>
</dbReference>
<dbReference type="GO" id="GO:0006397">
    <property type="term" value="P:mRNA processing"/>
    <property type="evidence" value="ECO:0007669"/>
    <property type="project" value="UniProtKB-KW"/>
</dbReference>
<keyword evidence="6 10" id="KW-0694">RNA-binding</keyword>
<reference evidence="13" key="1">
    <citation type="submission" date="2023-10" db="EMBL/GenBank/DDBJ databases">
        <title>Genome assembly of Pristionchus species.</title>
        <authorList>
            <person name="Yoshida K."/>
            <person name="Sommer R.J."/>
        </authorList>
    </citation>
    <scope>NUCLEOTIDE SEQUENCE</scope>
    <source>
        <strain evidence="13">RS0144</strain>
    </source>
</reference>
<organism evidence="13 14">
    <name type="scientific">Pristionchus entomophagus</name>
    <dbReference type="NCBI Taxonomy" id="358040"/>
    <lineage>
        <taxon>Eukaryota</taxon>
        <taxon>Metazoa</taxon>
        <taxon>Ecdysozoa</taxon>
        <taxon>Nematoda</taxon>
        <taxon>Chromadorea</taxon>
        <taxon>Rhabditida</taxon>
        <taxon>Rhabditina</taxon>
        <taxon>Diplogasteromorpha</taxon>
        <taxon>Diplogasteroidea</taxon>
        <taxon>Neodiplogasteridae</taxon>
        <taxon>Pristionchus</taxon>
    </lineage>
</organism>
<dbReference type="GO" id="GO:0071011">
    <property type="term" value="C:precatalytic spliceosome"/>
    <property type="evidence" value="ECO:0007669"/>
    <property type="project" value="TreeGrafter"/>
</dbReference>
<dbReference type="GO" id="GO:0005730">
    <property type="term" value="C:nucleolus"/>
    <property type="evidence" value="ECO:0007669"/>
    <property type="project" value="TreeGrafter"/>
</dbReference>
<dbReference type="PANTHER" id="PTHR48030">
    <property type="entry name" value="SPLICING FACTOR 3B SUBUNIT 4"/>
    <property type="match status" value="1"/>
</dbReference>
<dbReference type="Gene3D" id="3.30.70.330">
    <property type="match status" value="2"/>
</dbReference>
<dbReference type="CDD" id="cd12334">
    <property type="entry name" value="RRM1_SF3B4"/>
    <property type="match status" value="1"/>
</dbReference>
<dbReference type="Pfam" id="PF00076">
    <property type="entry name" value="RRM_1"/>
    <property type="match status" value="2"/>
</dbReference>
<dbReference type="InterPro" id="IPR000504">
    <property type="entry name" value="RRM_dom"/>
</dbReference>
<comment type="subcellular location">
    <subcellularLocation>
        <location evidence="1">Nucleus</location>
    </subcellularLocation>
</comment>
<dbReference type="AlphaFoldDB" id="A0AAV5SQA6"/>
<dbReference type="GO" id="GO:0005686">
    <property type="term" value="C:U2 snRNP"/>
    <property type="evidence" value="ECO:0007669"/>
    <property type="project" value="TreeGrafter"/>
</dbReference>
<feature type="region of interest" description="Disordered" evidence="11">
    <location>
        <begin position="202"/>
        <end position="371"/>
    </location>
</feature>
<dbReference type="CDD" id="cd12335">
    <property type="entry name" value="RRM2_SF3B4"/>
    <property type="match status" value="1"/>
</dbReference>
<dbReference type="GO" id="GO:0048026">
    <property type="term" value="P:positive regulation of mRNA splicing, via spliceosome"/>
    <property type="evidence" value="ECO:0007669"/>
    <property type="project" value="TreeGrafter"/>
</dbReference>
<keyword evidence="7" id="KW-0508">mRNA splicing</keyword>
<proteinExistence type="inferred from homology"/>
<comment type="caution">
    <text evidence="13">The sequence shown here is derived from an EMBL/GenBank/DDBJ whole genome shotgun (WGS) entry which is preliminary data.</text>
</comment>
<evidence type="ECO:0000256" key="1">
    <source>
        <dbReference type="ARBA" id="ARBA00004123"/>
    </source>
</evidence>
<feature type="domain" description="RRM" evidence="12">
    <location>
        <begin position="14"/>
        <end position="92"/>
    </location>
</feature>
<dbReference type="GO" id="GO:0008380">
    <property type="term" value="P:RNA splicing"/>
    <property type="evidence" value="ECO:0007669"/>
    <property type="project" value="UniProtKB-KW"/>
</dbReference>
<keyword evidence="14" id="KW-1185">Reference proteome</keyword>
<evidence type="ECO:0000259" key="12">
    <source>
        <dbReference type="PROSITE" id="PS50102"/>
    </source>
</evidence>
<comment type="similarity">
    <text evidence="2">Belongs to the SF3B4 family.</text>
</comment>
<keyword evidence="3" id="KW-0507">mRNA processing</keyword>
<dbReference type="Proteomes" id="UP001432027">
    <property type="component" value="Unassembled WGS sequence"/>
</dbReference>
<feature type="compositionally biased region" description="Pro residues" evidence="11">
    <location>
        <begin position="339"/>
        <end position="371"/>
    </location>
</feature>
<dbReference type="InterPro" id="IPR034159">
    <property type="entry name" value="SF3B4_RRM2"/>
</dbReference>
<evidence type="ECO:0000256" key="7">
    <source>
        <dbReference type="ARBA" id="ARBA00023187"/>
    </source>
</evidence>
<accession>A0AAV5SQA6</accession>
<dbReference type="EMBL" id="BTSX01000002">
    <property type="protein sequence ID" value="GMS84308.1"/>
    <property type="molecule type" value="Genomic_DNA"/>
</dbReference>
<evidence type="ECO:0000256" key="5">
    <source>
        <dbReference type="ARBA" id="ARBA00022737"/>
    </source>
</evidence>
<dbReference type="InterPro" id="IPR012677">
    <property type="entry name" value="Nucleotide-bd_a/b_plait_sf"/>
</dbReference>
<dbReference type="SMART" id="SM00360">
    <property type="entry name" value="RRM"/>
    <property type="match status" value="2"/>
</dbReference>
<evidence type="ECO:0000256" key="6">
    <source>
        <dbReference type="ARBA" id="ARBA00022884"/>
    </source>
</evidence>
<evidence type="ECO:0000313" key="14">
    <source>
        <dbReference type="Proteomes" id="UP001432027"/>
    </source>
</evidence>
<dbReference type="PANTHER" id="PTHR48030:SF3">
    <property type="entry name" value="SPLICING FACTOR 3B SUBUNIT 4"/>
    <property type="match status" value="1"/>
</dbReference>
<evidence type="ECO:0000313" key="13">
    <source>
        <dbReference type="EMBL" id="GMS84308.1"/>
    </source>
</evidence>
<gene>
    <name evidence="13" type="ORF">PENTCL1PPCAC_6483</name>
</gene>
<dbReference type="GO" id="GO:0003723">
    <property type="term" value="F:RNA binding"/>
    <property type="evidence" value="ECO:0007669"/>
    <property type="project" value="UniProtKB-UniRule"/>
</dbReference>
<dbReference type="InterPro" id="IPR035979">
    <property type="entry name" value="RBD_domain_sf"/>
</dbReference>
<dbReference type="PRINTS" id="PR01217">
    <property type="entry name" value="PRICHEXTENSN"/>
</dbReference>
<evidence type="ECO:0000256" key="11">
    <source>
        <dbReference type="SAM" id="MobiDB-lite"/>
    </source>
</evidence>
<dbReference type="InterPro" id="IPR052084">
    <property type="entry name" value="SF3B4_spliceosome_assoc"/>
</dbReference>
<keyword evidence="5" id="KW-0677">Repeat</keyword>
<name>A0AAV5SQA6_9BILA</name>
<feature type="compositionally biased region" description="Pro residues" evidence="11">
    <location>
        <begin position="234"/>
        <end position="330"/>
    </location>
</feature>
<sequence>TGMTTAVIERNQDATIYVGGLDEKVTDGCLWELFVQAGPVVSVNMPKDRVTGSHQGFGFVEFMGEEDADYAIKIMNMIKLYGKPIKVNKASAHEKNMDVGANVFIGNLDPEVDEKLLFDTFSAFGVILQVPKIMRDPDSGNSKGFAFVNFASFEASDASMEAMNGQYLCNRAITVSYAFKKDGHGERHGSAAERLLAAQNPMFTGDRPNQMFAETPRGSAAPPPMMGGHLQMPPGYPPLPPTATPIPPPPPPPSSTPRPPPPPSSWGGPPPPFPPPPPPSHYPTGAFPPPPPPGGSFPPPPGSQFPPPPPRLAPMMPPGPPGSFPPPPPFGNFGRGPPSAFPPPPGPPGTQFPPPPPPHFIPPVPPPPPSN</sequence>
<keyword evidence="8" id="KW-0539">Nucleus</keyword>
<dbReference type="InterPro" id="IPR034158">
    <property type="entry name" value="SF3B4_RRM1"/>
</dbReference>
<dbReference type="PROSITE" id="PS50102">
    <property type="entry name" value="RRM"/>
    <property type="match status" value="2"/>
</dbReference>
<keyword evidence="4" id="KW-0747">Spliceosome</keyword>
<evidence type="ECO:0000256" key="10">
    <source>
        <dbReference type="PROSITE-ProRule" id="PRU00176"/>
    </source>
</evidence>
<feature type="non-terminal residue" evidence="13">
    <location>
        <position position="1"/>
    </location>
</feature>
<evidence type="ECO:0000256" key="3">
    <source>
        <dbReference type="ARBA" id="ARBA00022664"/>
    </source>
</evidence>
<feature type="domain" description="RRM" evidence="12">
    <location>
        <begin position="101"/>
        <end position="180"/>
    </location>
</feature>
<evidence type="ECO:0000256" key="2">
    <source>
        <dbReference type="ARBA" id="ARBA00008363"/>
    </source>
</evidence>
<evidence type="ECO:0000256" key="4">
    <source>
        <dbReference type="ARBA" id="ARBA00022728"/>
    </source>
</evidence>
<dbReference type="SUPFAM" id="SSF54928">
    <property type="entry name" value="RNA-binding domain, RBD"/>
    <property type="match status" value="1"/>
</dbReference>